<evidence type="ECO:0000313" key="2">
    <source>
        <dbReference type="Proteomes" id="UP001374952"/>
    </source>
</evidence>
<evidence type="ECO:0000313" key="1">
    <source>
        <dbReference type="EMBL" id="MEL0606565.1"/>
    </source>
</evidence>
<protein>
    <submittedName>
        <fullName evidence="1">Serine hydrolase</fullName>
    </submittedName>
</protein>
<dbReference type="Proteomes" id="UP001374952">
    <property type="component" value="Unassembled WGS sequence"/>
</dbReference>
<dbReference type="EMBL" id="JBAKAX010000217">
    <property type="protein sequence ID" value="MEL0606565.1"/>
    <property type="molecule type" value="Genomic_DNA"/>
</dbReference>
<gene>
    <name evidence="1" type="ORF">V6250_20735</name>
</gene>
<accession>A0ACC6R9Y8</accession>
<keyword evidence="2" id="KW-1185">Reference proteome</keyword>
<proteinExistence type="predicted"/>
<organism evidence="1 2">
    <name type="scientific">Pseudoalteromonas undina</name>
    <dbReference type="NCBI Taxonomy" id="43660"/>
    <lineage>
        <taxon>Bacteria</taxon>
        <taxon>Pseudomonadati</taxon>
        <taxon>Pseudomonadota</taxon>
        <taxon>Gammaproteobacteria</taxon>
        <taxon>Alteromonadales</taxon>
        <taxon>Pseudoalteromonadaceae</taxon>
        <taxon>Pseudoalteromonas</taxon>
    </lineage>
</organism>
<reference evidence="1" key="1">
    <citation type="submission" date="2024-02" db="EMBL/GenBank/DDBJ databases">
        <title>Bacteria isolated from the canopy kelp, Nereocystis luetkeana.</title>
        <authorList>
            <person name="Pfister C.A."/>
            <person name="Younker I.T."/>
            <person name="Light S.H."/>
        </authorList>
    </citation>
    <scope>NUCLEOTIDE SEQUENCE</scope>
    <source>
        <strain evidence="1">TN.2.01</strain>
    </source>
</reference>
<comment type="caution">
    <text evidence="1">The sequence shown here is derived from an EMBL/GenBank/DDBJ whole genome shotgun (WGS) entry which is preliminary data.</text>
</comment>
<feature type="non-terminal residue" evidence="1">
    <location>
        <position position="1"/>
    </location>
</feature>
<name>A0ACC6R9Y8_9GAMM</name>
<keyword evidence="1" id="KW-0378">Hydrolase</keyword>
<feature type="non-terminal residue" evidence="1">
    <location>
        <position position="73"/>
    </location>
</feature>
<sequence>ILGMVSQVTLLPEKQLGIVILSNQQAFRALSAVTHEVLEDALDLEHKDWVEELAKKHFASKQKDYANAKTDTP</sequence>